<feature type="signal peptide" evidence="1">
    <location>
        <begin position="1"/>
        <end position="18"/>
    </location>
</feature>
<evidence type="ECO:0000313" key="2">
    <source>
        <dbReference type="EMBL" id="KAK0703542.1"/>
    </source>
</evidence>
<comment type="caution">
    <text evidence="2">The sequence shown here is derived from an EMBL/GenBank/DDBJ whole genome shotgun (WGS) entry which is preliminary data.</text>
</comment>
<keyword evidence="1" id="KW-0732">Signal</keyword>
<feature type="chain" id="PRO_5041320461" evidence="1">
    <location>
        <begin position="19"/>
        <end position="130"/>
    </location>
</feature>
<sequence>MPVLVLLILTRDVGLALAIWNRIGSSQLSASLVVLPDSDHIASGATQLLGNLVTRSRPASFAQEAALDSAAAAADSVPFASSPDVREECLPRLRISHLNIAGERDRKVSGEPLLADGKWAVTQSMAFGNH</sequence>
<dbReference type="Proteomes" id="UP001172101">
    <property type="component" value="Unassembled WGS sequence"/>
</dbReference>
<proteinExistence type="predicted"/>
<accession>A0AA39ZTY7</accession>
<gene>
    <name evidence="2" type="ORF">B0T26DRAFT_681201</name>
</gene>
<organism evidence="2 3">
    <name type="scientific">Lasiosphaeria miniovina</name>
    <dbReference type="NCBI Taxonomy" id="1954250"/>
    <lineage>
        <taxon>Eukaryota</taxon>
        <taxon>Fungi</taxon>
        <taxon>Dikarya</taxon>
        <taxon>Ascomycota</taxon>
        <taxon>Pezizomycotina</taxon>
        <taxon>Sordariomycetes</taxon>
        <taxon>Sordariomycetidae</taxon>
        <taxon>Sordariales</taxon>
        <taxon>Lasiosphaeriaceae</taxon>
        <taxon>Lasiosphaeria</taxon>
    </lineage>
</organism>
<evidence type="ECO:0000256" key="1">
    <source>
        <dbReference type="SAM" id="SignalP"/>
    </source>
</evidence>
<protein>
    <submittedName>
        <fullName evidence="2">Uncharacterized protein</fullName>
    </submittedName>
</protein>
<keyword evidence="3" id="KW-1185">Reference proteome</keyword>
<reference evidence="2" key="1">
    <citation type="submission" date="2023-06" db="EMBL/GenBank/DDBJ databases">
        <title>Genome-scale phylogeny and comparative genomics of the fungal order Sordariales.</title>
        <authorList>
            <consortium name="Lawrence Berkeley National Laboratory"/>
            <person name="Hensen N."/>
            <person name="Bonometti L."/>
            <person name="Westerberg I."/>
            <person name="Brannstrom I.O."/>
            <person name="Guillou S."/>
            <person name="Cros-Aarteil S."/>
            <person name="Calhoun S."/>
            <person name="Haridas S."/>
            <person name="Kuo A."/>
            <person name="Mondo S."/>
            <person name="Pangilinan J."/>
            <person name="Riley R."/>
            <person name="LaButti K."/>
            <person name="Andreopoulos B."/>
            <person name="Lipzen A."/>
            <person name="Chen C."/>
            <person name="Yanf M."/>
            <person name="Daum C."/>
            <person name="Ng V."/>
            <person name="Clum A."/>
            <person name="Steindorff A."/>
            <person name="Ohm R."/>
            <person name="Martin F."/>
            <person name="Silar P."/>
            <person name="Natvig D."/>
            <person name="Lalanne C."/>
            <person name="Gautier V."/>
            <person name="Ament-velasquez S.L."/>
            <person name="Kruys A."/>
            <person name="Hutchinson M.I."/>
            <person name="Powell A.J."/>
            <person name="Barry K."/>
            <person name="Miller A.N."/>
            <person name="Grigoriev I.V."/>
            <person name="Debuchy R."/>
            <person name="Gladieux P."/>
            <person name="Thoren M.H."/>
            <person name="Johannesson H."/>
        </authorList>
    </citation>
    <scope>NUCLEOTIDE SEQUENCE</scope>
    <source>
        <strain evidence="2">SMH2392-1A</strain>
    </source>
</reference>
<evidence type="ECO:0000313" key="3">
    <source>
        <dbReference type="Proteomes" id="UP001172101"/>
    </source>
</evidence>
<name>A0AA39ZTY7_9PEZI</name>
<dbReference type="RefSeq" id="XP_060290401.1">
    <property type="nucleotide sequence ID" value="XM_060440616.1"/>
</dbReference>
<dbReference type="GeneID" id="85323886"/>
<dbReference type="AlphaFoldDB" id="A0AA39ZTY7"/>
<dbReference type="EMBL" id="JAUIRO010000008">
    <property type="protein sequence ID" value="KAK0703542.1"/>
    <property type="molecule type" value="Genomic_DNA"/>
</dbReference>